<protein>
    <recommendedName>
        <fullName evidence="7">Ribosomal RNA-processing protein 12-like conserved domain-containing protein</fullName>
    </recommendedName>
</protein>
<feature type="compositionally biased region" description="Basic residues" evidence="2">
    <location>
        <begin position="1092"/>
        <end position="1107"/>
    </location>
</feature>
<dbReference type="SUPFAM" id="SSF48371">
    <property type="entry name" value="ARM repeat"/>
    <property type="match status" value="1"/>
</dbReference>
<feature type="compositionally biased region" description="Polar residues" evidence="2">
    <location>
        <begin position="1082"/>
        <end position="1091"/>
    </location>
</feature>
<evidence type="ECO:0000256" key="2">
    <source>
        <dbReference type="SAM" id="MobiDB-lite"/>
    </source>
</evidence>
<feature type="domain" description="RRP12 N-terminal HEAT" evidence="4">
    <location>
        <begin position="17"/>
        <end position="293"/>
    </location>
</feature>
<feature type="compositionally biased region" description="Basic residues" evidence="2">
    <location>
        <begin position="1277"/>
        <end position="1292"/>
    </location>
</feature>
<dbReference type="InterPro" id="IPR011989">
    <property type="entry name" value="ARM-like"/>
</dbReference>
<evidence type="ECO:0000259" key="3">
    <source>
        <dbReference type="Pfam" id="PF08161"/>
    </source>
</evidence>
<keyword evidence="6" id="KW-1185">Reference proteome</keyword>
<evidence type="ECO:0000259" key="4">
    <source>
        <dbReference type="Pfam" id="PF25772"/>
    </source>
</evidence>
<dbReference type="PANTHER" id="PTHR48445:SF1">
    <property type="entry name" value="OS02G0782100 PROTEIN"/>
    <property type="match status" value="1"/>
</dbReference>
<dbReference type="InterPro" id="IPR012978">
    <property type="entry name" value="HEAT_RRP12"/>
</dbReference>
<feature type="compositionally biased region" description="Basic and acidic residues" evidence="2">
    <location>
        <begin position="1212"/>
        <end position="1221"/>
    </location>
</feature>
<evidence type="ECO:0008006" key="7">
    <source>
        <dbReference type="Google" id="ProtNLM"/>
    </source>
</evidence>
<dbReference type="Proteomes" id="UP001459277">
    <property type="component" value="Unassembled WGS sequence"/>
</dbReference>
<gene>
    <name evidence="5" type="ORF">SO802_030071</name>
</gene>
<dbReference type="Pfam" id="PF25772">
    <property type="entry name" value="HEAT_RRP12_N"/>
    <property type="match status" value="1"/>
</dbReference>
<dbReference type="Gene3D" id="1.25.10.10">
    <property type="entry name" value="Leucine-rich Repeat Variant"/>
    <property type="match status" value="2"/>
</dbReference>
<dbReference type="Pfam" id="PF08161">
    <property type="entry name" value="RRP12_HEAT"/>
    <property type="match status" value="1"/>
</dbReference>
<feature type="region of interest" description="Disordered" evidence="2">
    <location>
        <begin position="1265"/>
        <end position="1292"/>
    </location>
</feature>
<sequence length="1292" mass="144363">MEGIEMEDPTLFLESLTITNYNEDLCNWILSRFGRSLKEDHQHLCAVIGDISQTLKDQSLPSTPAAYFAAACSSLDRLTSAAAADPIAEPPFHVIQPLLIILHLVLPRISAAVLNKERQFLSQLLFRLLRSSPSSPSSPAATTFGLKCVSHWFVVGDNALAWSEASQLYGVLLGFVIDERPKVRRQSHLCLRDVLSRFQETSLLGPASEGITKIFERSLLLAGGSNVNSNEGHKGAQEVLFVLDALKECLPYMSLKCTTSILKHFKSLLELNQPVVSRRITDSLYSLCLVPALDVSPDALLDLLSSIALSVSTIETSVDAMTFAARLLDVGMIKVYSLDRQMCVTKLPAVFNALKDILASEHEEAVYAAMGAFKSLINACIDESLIKQGVDQILMNAHNDSRRTGPTIIEKVCAIIESLLDYHYTAVWDVAFRVVSTMFDKLGHYSSYFLRGILSSLAKMQKLPDEDFPFRKQLHECLGSAIGALGPETFLGLVPLNLEAKKLSEANDWLFPILKQYIVGARLSFFTESILGMVGMMKQKSQKLELQGQVSSSMRANGLVYSLWSLLPSFCNYPLDTAESFKDLEKALCSALQEEPETRGIVCSSLQILIQQNKRIMEQKNEMPDLEEGTARQRAVSHYTPQVAADNLNTLRSSAREFLNVLSGVFLQSTKDDGGSLQSTINEFASISDKEVVSRFFNTTMQKLLRVTQQAAKPENSRNSNSMRIDGVSNEDSLSLLRARLFDLAVSLLPGLSTKEIDLLFVPIKPALQDVDGLIQKKAYKVLSVILMKRNEYLSSKHEEMHNLMTEVLPSCHFSAKRHRLDCLYFIIVHVCKDGSEQMRRDIIMSFLTEIILALKEVNKKTRNRAYEILVEIGHACGDEEKGGNRENLYQFFNMVAGGLAGETPHMVSAAIRGLARLAYEFSDLVSSAWNVLPSAFLLLKRKNREINKANLGLLKVLVTKSEAEGLHTHLRSMVEGVVKWQDNTKIHFKAKVKLLLEILIKKCGLEAVKAVMPEEHMKLLTNIRKIKERNEKKLRANSEARSQLSKATTSRLSRWNHTKIFSDFGDEETEGSDAEYMDGRTMTSQQSKAPSQRKSKAASLRSKRRAGVSLPEHLLDQLEDEPLDLLDRQKTLSALRSKHLKRKADSDEPELDPEGRLIIREEEELEETPSETDYDPKSEADSHLSANSSKGNQKRRKTSDSGWAYTGSEYSSKKAGGDLKKKGKLEPYAYWPLDRKMMSRRPEHRAAARKGMASVVKMTKKLEGKSVSSALSTRGLKIKKSQKKGSKKKSR</sequence>
<dbReference type="InterPro" id="IPR016024">
    <property type="entry name" value="ARM-type_fold"/>
</dbReference>
<feature type="domain" description="RRP12 HEAT" evidence="3">
    <location>
        <begin position="360"/>
        <end position="668"/>
    </location>
</feature>
<comment type="similarity">
    <text evidence="1">Belongs to the RRP12 family.</text>
</comment>
<dbReference type="EMBL" id="JAZDWU010000010">
    <property type="protein sequence ID" value="KAK9989832.1"/>
    <property type="molecule type" value="Genomic_DNA"/>
</dbReference>
<feature type="compositionally biased region" description="Acidic residues" evidence="2">
    <location>
        <begin position="1065"/>
        <end position="1077"/>
    </location>
</feature>
<name>A0AAW2BVG7_9ROSI</name>
<proteinExistence type="inferred from homology"/>
<dbReference type="InterPro" id="IPR057860">
    <property type="entry name" value="HEAT_RRP12_N"/>
</dbReference>
<reference evidence="5 6" key="1">
    <citation type="submission" date="2024-01" db="EMBL/GenBank/DDBJ databases">
        <title>A telomere-to-telomere, gap-free genome of sweet tea (Lithocarpus litseifolius).</title>
        <authorList>
            <person name="Zhou J."/>
        </authorList>
    </citation>
    <scope>NUCLEOTIDE SEQUENCE [LARGE SCALE GENOMIC DNA]</scope>
    <source>
        <strain evidence="5">Zhou-2022a</strain>
        <tissue evidence="5">Leaf</tissue>
    </source>
</reference>
<evidence type="ECO:0000313" key="5">
    <source>
        <dbReference type="EMBL" id="KAK9989832.1"/>
    </source>
</evidence>
<feature type="compositionally biased region" description="Acidic residues" evidence="2">
    <location>
        <begin position="1162"/>
        <end position="1174"/>
    </location>
</feature>
<comment type="caution">
    <text evidence="5">The sequence shown here is derived from an EMBL/GenBank/DDBJ whole genome shotgun (WGS) entry which is preliminary data.</text>
</comment>
<dbReference type="PANTHER" id="PTHR48445">
    <property type="entry name" value="OS02G0782100 PROTEIN"/>
    <property type="match status" value="1"/>
</dbReference>
<organism evidence="5 6">
    <name type="scientific">Lithocarpus litseifolius</name>
    <dbReference type="NCBI Taxonomy" id="425828"/>
    <lineage>
        <taxon>Eukaryota</taxon>
        <taxon>Viridiplantae</taxon>
        <taxon>Streptophyta</taxon>
        <taxon>Embryophyta</taxon>
        <taxon>Tracheophyta</taxon>
        <taxon>Spermatophyta</taxon>
        <taxon>Magnoliopsida</taxon>
        <taxon>eudicotyledons</taxon>
        <taxon>Gunneridae</taxon>
        <taxon>Pentapetalae</taxon>
        <taxon>rosids</taxon>
        <taxon>fabids</taxon>
        <taxon>Fagales</taxon>
        <taxon>Fagaceae</taxon>
        <taxon>Lithocarpus</taxon>
    </lineage>
</organism>
<evidence type="ECO:0000256" key="1">
    <source>
        <dbReference type="ARBA" id="ARBA00007690"/>
    </source>
</evidence>
<evidence type="ECO:0000313" key="6">
    <source>
        <dbReference type="Proteomes" id="UP001459277"/>
    </source>
</evidence>
<feature type="region of interest" description="Disordered" evidence="2">
    <location>
        <begin position="1139"/>
        <end position="1221"/>
    </location>
</feature>
<feature type="region of interest" description="Disordered" evidence="2">
    <location>
        <begin position="1064"/>
        <end position="1109"/>
    </location>
</feature>
<accession>A0AAW2BVG7</accession>